<accession>A0ABS8JE62</accession>
<dbReference type="EMBL" id="JAJGAK010000001">
    <property type="protein sequence ID" value="MCC8361800.1"/>
    <property type="molecule type" value="Genomic_DNA"/>
</dbReference>
<comment type="caution">
    <text evidence="1">The sequence shown here is derived from an EMBL/GenBank/DDBJ whole genome shotgun (WGS) entry which is preliminary data.</text>
</comment>
<organism evidence="1 2">
    <name type="scientific">Noviluteimonas lactosilytica</name>
    <dbReference type="NCBI Taxonomy" id="2888523"/>
    <lineage>
        <taxon>Bacteria</taxon>
        <taxon>Pseudomonadati</taxon>
        <taxon>Pseudomonadota</taxon>
        <taxon>Gammaproteobacteria</taxon>
        <taxon>Lysobacterales</taxon>
        <taxon>Lysobacteraceae</taxon>
        <taxon>Noviluteimonas</taxon>
    </lineage>
</organism>
<evidence type="ECO:0000313" key="2">
    <source>
        <dbReference type="Proteomes" id="UP001165293"/>
    </source>
</evidence>
<evidence type="ECO:0000313" key="1">
    <source>
        <dbReference type="EMBL" id="MCC8361800.1"/>
    </source>
</evidence>
<reference evidence="1" key="1">
    <citation type="submission" date="2021-10" db="EMBL/GenBank/DDBJ databases">
        <authorList>
            <person name="Lyu M."/>
            <person name="Wang X."/>
            <person name="Meng X."/>
            <person name="Xu K."/>
        </authorList>
    </citation>
    <scope>NUCLEOTIDE SEQUENCE</scope>
    <source>
        <strain evidence="1">A6</strain>
    </source>
</reference>
<gene>
    <name evidence="1" type="ORF">LK996_01715</name>
</gene>
<dbReference type="Proteomes" id="UP001165293">
    <property type="component" value="Unassembled WGS sequence"/>
</dbReference>
<keyword evidence="2" id="KW-1185">Reference proteome</keyword>
<sequence length="100" mass="10791">MTADIPKAYQFVLTLAQRGGKYSASQLAELAEEAGRRAGFEAAHVAFEAALHRAQQAMDSEDDESLIAELINLRVCAMNIVADFDNLVDAISGLFESDSV</sequence>
<name>A0ABS8JE62_9GAMM</name>
<dbReference type="RefSeq" id="WP_230525449.1">
    <property type="nucleotide sequence ID" value="NZ_JAJGAK010000001.1"/>
</dbReference>
<protein>
    <submittedName>
        <fullName evidence="1">Uncharacterized protein</fullName>
    </submittedName>
</protein>
<proteinExistence type="predicted"/>